<dbReference type="InParanoid" id="A0A0C2XEE8"/>
<evidence type="ECO:0000256" key="9">
    <source>
        <dbReference type="ARBA" id="ARBA00023328"/>
    </source>
</evidence>
<sequence>MDPSHPRRRYTDEEKLHLLANLDLEVAHRTRQLEECLADRLENFHIHQQGQISRIPKQVRTMIMREFGEKYNGNVQEALRGVQKERMAAAGLDANFAEIDKSERKRKWIESQEVEPEASGSGSRKDAEKPRGPKSARIMSTTTTTTPKKQTLGLGHGNPQRARLLTSNKPPTTPRAISRTAPSPSPQKPRPPFVTGSLGRPPSRPTSPTKHPATRPPVSRVPSSSTFNPSLPPKTPSYPTIAHKSAAPSASGRLPRKDESMLSLNGSPLVNPYQFGLGWSRGVEMAENATDPEDDVDVSGTAANGQAKPLRRTNSSIVIRQDPSLLANGQHSRTESQIGHHGSIDAPLAGHSREPSQTLHPYHSKPPSYSSEFPHPPNTQAFLEAQTTPKTRPHHSRSFSALVAIPTKDGRLLEFDPLHTSPGALDAQEGLTDSTKKQARLEVGRFLQAAVEKWNVG</sequence>
<evidence type="ECO:0000256" key="6">
    <source>
        <dbReference type="ARBA" id="ARBA00022776"/>
    </source>
</evidence>
<evidence type="ECO:0000256" key="8">
    <source>
        <dbReference type="ARBA" id="ARBA00023306"/>
    </source>
</evidence>
<dbReference type="GO" id="GO:0000070">
    <property type="term" value="P:mitotic sister chromatid segregation"/>
    <property type="evidence" value="ECO:0007669"/>
    <property type="project" value="TreeGrafter"/>
</dbReference>
<gene>
    <name evidence="12" type="ORF">M378DRAFT_159015</name>
</gene>
<feature type="region of interest" description="Disordered" evidence="10">
    <location>
        <begin position="103"/>
        <end position="270"/>
    </location>
</feature>
<dbReference type="PANTHER" id="PTHR16040:SF7">
    <property type="entry name" value="AUSTRALIN, ISOFORM A-RELATED"/>
    <property type="match status" value="1"/>
</dbReference>
<keyword evidence="13" id="KW-1185">Reference proteome</keyword>
<comment type="similarity">
    <text evidence="3">Belongs to the borealin family.</text>
</comment>
<name>A0A0C2XEE8_AMAMK</name>
<evidence type="ECO:0000256" key="5">
    <source>
        <dbReference type="ARBA" id="ARBA00022618"/>
    </source>
</evidence>
<keyword evidence="8" id="KW-0131">Cell cycle</keyword>
<dbReference type="GO" id="GO:0051233">
    <property type="term" value="C:spindle midzone"/>
    <property type="evidence" value="ECO:0007669"/>
    <property type="project" value="TreeGrafter"/>
</dbReference>
<dbReference type="GO" id="GO:0051301">
    <property type="term" value="P:cell division"/>
    <property type="evidence" value="ECO:0007669"/>
    <property type="project" value="UniProtKB-KW"/>
</dbReference>
<evidence type="ECO:0000256" key="1">
    <source>
        <dbReference type="ARBA" id="ARBA00004123"/>
    </source>
</evidence>
<evidence type="ECO:0000313" key="12">
    <source>
        <dbReference type="EMBL" id="KIL67821.1"/>
    </source>
</evidence>
<keyword evidence="7" id="KW-0539">Nucleus</keyword>
<dbReference type="GO" id="GO:0005634">
    <property type="term" value="C:nucleus"/>
    <property type="evidence" value="ECO:0007669"/>
    <property type="project" value="UniProtKB-SubCell"/>
</dbReference>
<keyword evidence="4" id="KW-0158">Chromosome</keyword>
<reference evidence="12 13" key="1">
    <citation type="submission" date="2014-04" db="EMBL/GenBank/DDBJ databases">
        <title>Evolutionary Origins and Diversification of the Mycorrhizal Mutualists.</title>
        <authorList>
            <consortium name="DOE Joint Genome Institute"/>
            <consortium name="Mycorrhizal Genomics Consortium"/>
            <person name="Kohler A."/>
            <person name="Kuo A."/>
            <person name="Nagy L.G."/>
            <person name="Floudas D."/>
            <person name="Copeland A."/>
            <person name="Barry K.W."/>
            <person name="Cichocki N."/>
            <person name="Veneault-Fourrey C."/>
            <person name="LaButti K."/>
            <person name="Lindquist E.A."/>
            <person name="Lipzen A."/>
            <person name="Lundell T."/>
            <person name="Morin E."/>
            <person name="Murat C."/>
            <person name="Riley R."/>
            <person name="Ohm R."/>
            <person name="Sun H."/>
            <person name="Tunlid A."/>
            <person name="Henrissat B."/>
            <person name="Grigoriev I.V."/>
            <person name="Hibbett D.S."/>
            <person name="Martin F."/>
        </authorList>
    </citation>
    <scope>NUCLEOTIDE SEQUENCE [LARGE SCALE GENOMIC DNA]</scope>
    <source>
        <strain evidence="12 13">Koide BX008</strain>
    </source>
</reference>
<dbReference type="InterPro" id="IPR018851">
    <property type="entry name" value="Borealin_N"/>
</dbReference>
<organism evidence="12 13">
    <name type="scientific">Amanita muscaria (strain Koide BX008)</name>
    <dbReference type="NCBI Taxonomy" id="946122"/>
    <lineage>
        <taxon>Eukaryota</taxon>
        <taxon>Fungi</taxon>
        <taxon>Dikarya</taxon>
        <taxon>Basidiomycota</taxon>
        <taxon>Agaricomycotina</taxon>
        <taxon>Agaricomycetes</taxon>
        <taxon>Agaricomycetidae</taxon>
        <taxon>Agaricales</taxon>
        <taxon>Pluteineae</taxon>
        <taxon>Amanitaceae</taxon>
        <taxon>Amanita</taxon>
    </lineage>
</organism>
<keyword evidence="6" id="KW-0498">Mitosis</keyword>
<evidence type="ECO:0000256" key="7">
    <source>
        <dbReference type="ARBA" id="ARBA00023242"/>
    </source>
</evidence>
<evidence type="ECO:0000259" key="11">
    <source>
        <dbReference type="Pfam" id="PF10444"/>
    </source>
</evidence>
<comment type="subcellular location">
    <subcellularLocation>
        <location evidence="2">Chromosome</location>
        <location evidence="2">Centromere</location>
    </subcellularLocation>
    <subcellularLocation>
        <location evidence="1">Nucleus</location>
    </subcellularLocation>
</comment>
<feature type="region of interest" description="Disordered" evidence="10">
    <location>
        <begin position="290"/>
        <end position="314"/>
    </location>
</feature>
<dbReference type="Pfam" id="PF10444">
    <property type="entry name" value="Nbl1_Borealin_N"/>
    <property type="match status" value="1"/>
</dbReference>
<feature type="region of interest" description="Disordered" evidence="10">
    <location>
        <begin position="328"/>
        <end position="372"/>
    </location>
</feature>
<evidence type="ECO:0000256" key="2">
    <source>
        <dbReference type="ARBA" id="ARBA00004584"/>
    </source>
</evidence>
<feature type="compositionally biased region" description="Pro residues" evidence="10">
    <location>
        <begin position="183"/>
        <end position="192"/>
    </location>
</feature>
<feature type="compositionally biased region" description="Polar residues" evidence="10">
    <location>
        <begin position="328"/>
        <end position="337"/>
    </location>
</feature>
<proteinExistence type="inferred from homology"/>
<protein>
    <recommendedName>
        <fullName evidence="11">Borealin N-terminal domain-containing protein</fullName>
    </recommendedName>
</protein>
<accession>A0A0C2XEE8</accession>
<dbReference type="GO" id="GO:0032133">
    <property type="term" value="C:chromosome passenger complex"/>
    <property type="evidence" value="ECO:0007669"/>
    <property type="project" value="TreeGrafter"/>
</dbReference>
<dbReference type="PANTHER" id="PTHR16040">
    <property type="entry name" value="AUSTRALIN, ISOFORM A-RELATED"/>
    <property type="match status" value="1"/>
</dbReference>
<evidence type="ECO:0000256" key="4">
    <source>
        <dbReference type="ARBA" id="ARBA00022454"/>
    </source>
</evidence>
<dbReference type="OrthoDB" id="2392550at2759"/>
<feature type="compositionally biased region" description="Low complexity" evidence="10">
    <location>
        <begin position="216"/>
        <end position="225"/>
    </location>
</feature>
<evidence type="ECO:0000313" key="13">
    <source>
        <dbReference type="Proteomes" id="UP000054549"/>
    </source>
</evidence>
<evidence type="ECO:0000256" key="10">
    <source>
        <dbReference type="SAM" id="MobiDB-lite"/>
    </source>
</evidence>
<dbReference type="InterPro" id="IPR018867">
    <property type="entry name" value="Cell_div_borealin"/>
</dbReference>
<dbReference type="GO" id="GO:0000775">
    <property type="term" value="C:chromosome, centromeric region"/>
    <property type="evidence" value="ECO:0007669"/>
    <property type="project" value="UniProtKB-SubCell"/>
</dbReference>
<dbReference type="HOGENOM" id="CLU_041191_0_0_1"/>
<dbReference type="EMBL" id="KN818230">
    <property type="protein sequence ID" value="KIL67821.1"/>
    <property type="molecule type" value="Genomic_DNA"/>
</dbReference>
<feature type="domain" description="Borealin N-terminal" evidence="11">
    <location>
        <begin position="18"/>
        <end position="70"/>
    </location>
</feature>
<evidence type="ECO:0000256" key="3">
    <source>
        <dbReference type="ARBA" id="ARBA00009914"/>
    </source>
</evidence>
<dbReference type="Proteomes" id="UP000054549">
    <property type="component" value="Unassembled WGS sequence"/>
</dbReference>
<keyword evidence="9" id="KW-0137">Centromere</keyword>
<keyword evidence="5" id="KW-0132">Cell division</keyword>
<dbReference type="AlphaFoldDB" id="A0A0C2XEE8"/>